<dbReference type="EMBL" id="MDYP01000001">
    <property type="protein sequence ID" value="OQE12641.1"/>
    <property type="molecule type" value="Genomic_DNA"/>
</dbReference>
<accession>A0A1V6SF60</accession>
<comment type="caution">
    <text evidence="2">The sequence shown here is derived from an EMBL/GenBank/DDBJ whole genome shotgun (WGS) entry which is preliminary data.</text>
</comment>
<protein>
    <recommendedName>
        <fullName evidence="4">BZIP domain-containing protein</fullName>
    </recommendedName>
</protein>
<dbReference type="AlphaFoldDB" id="A0A1V6SF60"/>
<evidence type="ECO:0000256" key="1">
    <source>
        <dbReference type="SAM" id="MobiDB-lite"/>
    </source>
</evidence>
<feature type="region of interest" description="Disordered" evidence="1">
    <location>
        <begin position="160"/>
        <end position="181"/>
    </location>
</feature>
<dbReference type="PANTHER" id="PTHR37012:SF2">
    <property type="entry name" value="BZIP DOMAIN-CONTAINING PROTEIN-RELATED"/>
    <property type="match status" value="1"/>
</dbReference>
<keyword evidence="3" id="KW-1185">Reference proteome</keyword>
<dbReference type="Proteomes" id="UP000191518">
    <property type="component" value="Unassembled WGS sequence"/>
</dbReference>
<name>A0A1V6SF60_9EURO</name>
<gene>
    <name evidence="2" type="ORF">PENVUL_c001G09602</name>
</gene>
<proteinExistence type="predicted"/>
<sequence>MSDSEAPALTRPTGKRTVTGLTASQIQHKRDLDRKAQRALRQRTKLRIQELENDIARFRTSFSQREQTMIDEIQLLRDQNRKLKSSLENIRKYALGELSSLWETSPPPDTPDREIAEKEIEQCTSRSLQLGEGTIGTQSIPTHQPIQSGHDVYFSVHQPMDPNNSNATHGHESGRPTLPPLTSAFAGLVAESETHPHRQSNSDQLTSLDNVRTIHDPASPSFSPGSVAWVLPKHTCATCPLDQILLDFIASRRSMLARGISPDIVLGPEHLSPRELLDPTIDSTSHPISRVMADVLTTFPHVKLPEKLAFMYLMHLTTRWQVSPNIGSYSRMPVWLRPTVTQITVPHAAWIDNIPWPRVRDILIQKPDRYPFAVFSELYSGHVTINWPYDPEDIAVDTDDGPSLNTIFEKHIQRLSNWIAPRQFREYFSEWTSDVYVDE</sequence>
<evidence type="ECO:0000313" key="2">
    <source>
        <dbReference type="EMBL" id="OQE12641.1"/>
    </source>
</evidence>
<feature type="region of interest" description="Disordered" evidence="1">
    <location>
        <begin position="1"/>
        <end position="34"/>
    </location>
</feature>
<organism evidence="2 3">
    <name type="scientific">Penicillium vulpinum</name>
    <dbReference type="NCBI Taxonomy" id="29845"/>
    <lineage>
        <taxon>Eukaryota</taxon>
        <taxon>Fungi</taxon>
        <taxon>Dikarya</taxon>
        <taxon>Ascomycota</taxon>
        <taxon>Pezizomycotina</taxon>
        <taxon>Eurotiomycetes</taxon>
        <taxon>Eurotiomycetidae</taxon>
        <taxon>Eurotiales</taxon>
        <taxon>Aspergillaceae</taxon>
        <taxon>Penicillium</taxon>
    </lineage>
</organism>
<reference evidence="3" key="1">
    <citation type="journal article" date="2017" name="Nat. Microbiol.">
        <title>Global analysis of biosynthetic gene clusters reveals vast potential of secondary metabolite production in Penicillium species.</title>
        <authorList>
            <person name="Nielsen J.C."/>
            <person name="Grijseels S."/>
            <person name="Prigent S."/>
            <person name="Ji B."/>
            <person name="Dainat J."/>
            <person name="Nielsen K.F."/>
            <person name="Frisvad J.C."/>
            <person name="Workman M."/>
            <person name="Nielsen J."/>
        </authorList>
    </citation>
    <scope>NUCLEOTIDE SEQUENCE [LARGE SCALE GENOMIC DNA]</scope>
    <source>
        <strain evidence="3">IBT 29486</strain>
    </source>
</reference>
<evidence type="ECO:0008006" key="4">
    <source>
        <dbReference type="Google" id="ProtNLM"/>
    </source>
</evidence>
<dbReference type="InterPro" id="IPR021833">
    <property type="entry name" value="DUF3425"/>
</dbReference>
<dbReference type="CDD" id="cd14688">
    <property type="entry name" value="bZIP_YAP"/>
    <property type="match status" value="1"/>
</dbReference>
<dbReference type="Pfam" id="PF11905">
    <property type="entry name" value="DUF3425"/>
    <property type="match status" value="1"/>
</dbReference>
<dbReference type="PANTHER" id="PTHR37012">
    <property type="entry name" value="B-ZIP TRANSCRIPTION FACTOR (EUROFUNG)-RELATED"/>
    <property type="match status" value="1"/>
</dbReference>
<evidence type="ECO:0000313" key="3">
    <source>
        <dbReference type="Proteomes" id="UP000191518"/>
    </source>
</evidence>
<dbReference type="Gene3D" id="1.20.5.170">
    <property type="match status" value="1"/>
</dbReference>